<dbReference type="GO" id="GO:0017004">
    <property type="term" value="P:cytochrome complex assembly"/>
    <property type="evidence" value="ECO:0007669"/>
    <property type="project" value="UniProtKB-KW"/>
</dbReference>
<comment type="subcellular location">
    <subcellularLocation>
        <location evidence="1">Cell envelope</location>
    </subcellularLocation>
</comment>
<comment type="caution">
    <text evidence="7">The sequence shown here is derived from an EMBL/GenBank/DDBJ whole genome shotgun (WGS) entry which is preliminary data.</text>
</comment>
<evidence type="ECO:0000259" key="6">
    <source>
        <dbReference type="PROSITE" id="PS51352"/>
    </source>
</evidence>
<evidence type="ECO:0000256" key="4">
    <source>
        <dbReference type="ARBA" id="ARBA00023284"/>
    </source>
</evidence>
<protein>
    <submittedName>
        <fullName evidence="7">TlpA family protein disulfide reductase</fullName>
    </submittedName>
</protein>
<dbReference type="Proteomes" id="UP000533639">
    <property type="component" value="Unassembled WGS sequence"/>
</dbReference>
<dbReference type="AlphaFoldDB" id="A0A9N8J0B9"/>
<evidence type="ECO:0000256" key="3">
    <source>
        <dbReference type="ARBA" id="ARBA00023157"/>
    </source>
</evidence>
<dbReference type="InterPro" id="IPR036249">
    <property type="entry name" value="Thioredoxin-like_sf"/>
</dbReference>
<feature type="signal peptide" evidence="5">
    <location>
        <begin position="1"/>
        <end position="19"/>
    </location>
</feature>
<dbReference type="PROSITE" id="PS51352">
    <property type="entry name" value="THIOREDOXIN_2"/>
    <property type="match status" value="1"/>
</dbReference>
<evidence type="ECO:0000256" key="2">
    <source>
        <dbReference type="ARBA" id="ARBA00022748"/>
    </source>
</evidence>
<dbReference type="EMBL" id="CAIJDE010000034">
    <property type="protein sequence ID" value="CAC9973792.1"/>
    <property type="molecule type" value="Genomic_DNA"/>
</dbReference>
<dbReference type="Pfam" id="PF00578">
    <property type="entry name" value="AhpC-TSA"/>
    <property type="match status" value="1"/>
</dbReference>
<dbReference type="SUPFAM" id="SSF52833">
    <property type="entry name" value="Thioredoxin-like"/>
    <property type="match status" value="1"/>
</dbReference>
<keyword evidence="5" id="KW-0732">Signal</keyword>
<dbReference type="InterPro" id="IPR050553">
    <property type="entry name" value="Thioredoxin_ResA/DsbE_sf"/>
</dbReference>
<organism evidence="7 8">
    <name type="scientific">Flavobacterium panici</name>
    <dbReference type="NCBI Taxonomy" id="2654843"/>
    <lineage>
        <taxon>Bacteria</taxon>
        <taxon>Pseudomonadati</taxon>
        <taxon>Bacteroidota</taxon>
        <taxon>Flavobacteriia</taxon>
        <taxon>Flavobacteriales</taxon>
        <taxon>Flavobacteriaceae</taxon>
        <taxon>Flavobacterium</taxon>
    </lineage>
</organism>
<dbReference type="GO" id="GO:0016209">
    <property type="term" value="F:antioxidant activity"/>
    <property type="evidence" value="ECO:0007669"/>
    <property type="project" value="InterPro"/>
</dbReference>
<feature type="chain" id="PRO_5040416205" evidence="5">
    <location>
        <begin position="20"/>
        <end position="332"/>
    </location>
</feature>
<dbReference type="GO" id="GO:0016491">
    <property type="term" value="F:oxidoreductase activity"/>
    <property type="evidence" value="ECO:0007669"/>
    <property type="project" value="InterPro"/>
</dbReference>
<accession>A0A9N8J0B9</accession>
<keyword evidence="3" id="KW-1015">Disulfide bond</keyword>
<sequence>MKKLLIAGLVLFSALNISAQSKKYVTFEANIANRNTDIIKIINEGRVIKTIYVDKNGIFKDTLVVDGGRSRLYDGVESTELFLKNGYDIKLKMDAKQFDESIVYTGKGSAENNILAQRILADEKLYDNSVASLDDAAFNKLVDAKKAGDAARLKDKNLDPEFVKIETENGANAIAEISQYRKEAQDIAKMNNKPSPGFDYENHKGGKTKLSDLKGKYVYIDLWATWCGPCRGEIPYLQKVEEKYHGKNIEFVSISIDTPKDHDKWQKFVTDKQLGGIQLFSDNEWKSEFVTSYNVTGIPRFILIDPKGNVVDANASRPSSPDLEKQLDSLLN</sequence>
<dbReference type="InterPro" id="IPR000866">
    <property type="entry name" value="AhpC/TSA"/>
</dbReference>
<keyword evidence="2" id="KW-0201">Cytochrome c-type biogenesis</keyword>
<reference evidence="7 8" key="1">
    <citation type="submission" date="2020-06" db="EMBL/GenBank/DDBJ databases">
        <authorList>
            <person name="Criscuolo A."/>
        </authorList>
    </citation>
    <scope>NUCLEOTIDE SEQUENCE [LARGE SCALE GENOMIC DNA]</scope>
    <source>
        <strain evidence="7">PXU-55</strain>
    </source>
</reference>
<dbReference type="GO" id="GO:0030313">
    <property type="term" value="C:cell envelope"/>
    <property type="evidence" value="ECO:0007669"/>
    <property type="project" value="UniProtKB-SubCell"/>
</dbReference>
<keyword evidence="8" id="KW-1185">Reference proteome</keyword>
<keyword evidence="4" id="KW-0676">Redox-active center</keyword>
<dbReference type="Gene3D" id="3.40.30.10">
    <property type="entry name" value="Glutaredoxin"/>
    <property type="match status" value="1"/>
</dbReference>
<evidence type="ECO:0000256" key="5">
    <source>
        <dbReference type="SAM" id="SignalP"/>
    </source>
</evidence>
<evidence type="ECO:0000313" key="7">
    <source>
        <dbReference type="EMBL" id="CAC9973792.1"/>
    </source>
</evidence>
<dbReference type="PANTHER" id="PTHR42852:SF6">
    <property type="entry name" value="THIOL:DISULFIDE INTERCHANGE PROTEIN DSBE"/>
    <property type="match status" value="1"/>
</dbReference>
<dbReference type="RefSeq" id="WP_180857154.1">
    <property type="nucleotide sequence ID" value="NZ_CAIJDE010000034.1"/>
</dbReference>
<evidence type="ECO:0000256" key="1">
    <source>
        <dbReference type="ARBA" id="ARBA00004196"/>
    </source>
</evidence>
<dbReference type="InterPro" id="IPR013766">
    <property type="entry name" value="Thioredoxin_domain"/>
</dbReference>
<feature type="domain" description="Thioredoxin" evidence="6">
    <location>
        <begin position="189"/>
        <end position="332"/>
    </location>
</feature>
<dbReference type="PANTHER" id="PTHR42852">
    <property type="entry name" value="THIOL:DISULFIDE INTERCHANGE PROTEIN DSBE"/>
    <property type="match status" value="1"/>
</dbReference>
<evidence type="ECO:0000313" key="8">
    <source>
        <dbReference type="Proteomes" id="UP000533639"/>
    </source>
</evidence>
<name>A0A9N8J0B9_9FLAO</name>
<dbReference type="CDD" id="cd02966">
    <property type="entry name" value="TlpA_like_family"/>
    <property type="match status" value="1"/>
</dbReference>
<proteinExistence type="predicted"/>
<gene>
    <name evidence="7" type="ORF">FLAPXU55_01480</name>
</gene>